<organism evidence="2 3">
    <name type="scientific">Thermoclostridium caenicola</name>
    <dbReference type="NCBI Taxonomy" id="659425"/>
    <lineage>
        <taxon>Bacteria</taxon>
        <taxon>Bacillati</taxon>
        <taxon>Bacillota</taxon>
        <taxon>Clostridia</taxon>
        <taxon>Eubacteriales</taxon>
        <taxon>Oscillospiraceae</taxon>
        <taxon>Thermoclostridium</taxon>
    </lineage>
</organism>
<gene>
    <name evidence="2" type="ORF">SAMN05444373_11072</name>
</gene>
<evidence type="ECO:0000313" key="3">
    <source>
        <dbReference type="Proteomes" id="UP000324781"/>
    </source>
</evidence>
<keyword evidence="1" id="KW-1133">Transmembrane helix</keyword>
<sequence length="175" mass="20365">MNFRAKVIILLSIFALCIVMVFFLLLPQIKQINTIKAFLDIYYNTKSSDTYLQLSEGNFEVLDMLYAQKYNKLISKKAYDQLVASRIILELEKAVQQYRCEISLQRSKVNRLNNTQDNNPVYHYTAEVRVDLQNNRSMNVTLTGTMILTNYSGKWMIDRFSPAESIITALKDIQE</sequence>
<keyword evidence="1" id="KW-0472">Membrane</keyword>
<evidence type="ECO:0008006" key="4">
    <source>
        <dbReference type="Google" id="ProtNLM"/>
    </source>
</evidence>
<dbReference type="Proteomes" id="UP000324781">
    <property type="component" value="Unassembled WGS sequence"/>
</dbReference>
<protein>
    <recommendedName>
        <fullName evidence="4">DUF4829 domain-containing protein</fullName>
    </recommendedName>
</protein>
<feature type="transmembrane region" description="Helical" evidence="1">
    <location>
        <begin position="7"/>
        <end position="26"/>
    </location>
</feature>
<dbReference type="AlphaFoldDB" id="A0A1M6KXQ2"/>
<evidence type="ECO:0000256" key="1">
    <source>
        <dbReference type="SAM" id="Phobius"/>
    </source>
</evidence>
<keyword evidence="1" id="KW-0812">Transmembrane</keyword>
<accession>A0A1M6KXQ2</accession>
<evidence type="ECO:0000313" key="2">
    <source>
        <dbReference type="EMBL" id="SHJ63781.1"/>
    </source>
</evidence>
<keyword evidence="3" id="KW-1185">Reference proteome</keyword>
<reference evidence="2 3" key="1">
    <citation type="submission" date="2016-11" db="EMBL/GenBank/DDBJ databases">
        <authorList>
            <person name="Varghese N."/>
            <person name="Submissions S."/>
        </authorList>
    </citation>
    <scope>NUCLEOTIDE SEQUENCE [LARGE SCALE GENOMIC DNA]</scope>
    <source>
        <strain evidence="2 3">DSM 19027</strain>
    </source>
</reference>
<proteinExistence type="predicted"/>
<dbReference type="EMBL" id="FQZP01000107">
    <property type="protein sequence ID" value="SHJ63781.1"/>
    <property type="molecule type" value="Genomic_DNA"/>
</dbReference>
<name>A0A1M6KXQ2_9FIRM</name>
<dbReference type="RefSeq" id="WP_149679752.1">
    <property type="nucleotide sequence ID" value="NZ_FQZP01000107.1"/>
</dbReference>